<dbReference type="GO" id="GO:0004888">
    <property type="term" value="F:transmembrane signaling receptor activity"/>
    <property type="evidence" value="ECO:0007669"/>
    <property type="project" value="InterPro"/>
</dbReference>
<protein>
    <submittedName>
        <fullName evidence="11">Methyl-accepting chemotaxis protein</fullName>
    </submittedName>
</protein>
<keyword evidence="3 9" id="KW-0812">Transmembrane</keyword>
<proteinExistence type="inferred from homology"/>
<evidence type="ECO:0000256" key="2">
    <source>
        <dbReference type="ARBA" id="ARBA00022475"/>
    </source>
</evidence>
<evidence type="ECO:0000256" key="3">
    <source>
        <dbReference type="ARBA" id="ARBA00022692"/>
    </source>
</evidence>
<dbReference type="Proteomes" id="UP001333710">
    <property type="component" value="Chromosome"/>
</dbReference>
<evidence type="ECO:0000256" key="5">
    <source>
        <dbReference type="ARBA" id="ARBA00023136"/>
    </source>
</evidence>
<dbReference type="Pfam" id="PF17200">
    <property type="entry name" value="sCache_2"/>
    <property type="match status" value="1"/>
</dbReference>
<gene>
    <name evidence="11" type="ORF">MACH26_22610</name>
</gene>
<dbReference type="InterPro" id="IPR004090">
    <property type="entry name" value="Chemotax_Me-accpt_rcpt"/>
</dbReference>
<dbReference type="EMBL" id="AP027272">
    <property type="protein sequence ID" value="BDX06740.1"/>
    <property type="molecule type" value="Genomic_DNA"/>
</dbReference>
<evidence type="ECO:0000256" key="4">
    <source>
        <dbReference type="ARBA" id="ARBA00022989"/>
    </source>
</evidence>
<dbReference type="Gene3D" id="1.10.287.950">
    <property type="entry name" value="Methyl-accepting chemotaxis protein"/>
    <property type="match status" value="1"/>
</dbReference>
<dbReference type="Gene3D" id="3.30.450.20">
    <property type="entry name" value="PAS domain"/>
    <property type="match status" value="1"/>
</dbReference>
<evidence type="ECO:0000256" key="6">
    <source>
        <dbReference type="ARBA" id="ARBA00023224"/>
    </source>
</evidence>
<organism evidence="11 12">
    <name type="scientific">Planctobacterium marinum</name>
    <dbReference type="NCBI Taxonomy" id="1631968"/>
    <lineage>
        <taxon>Bacteria</taxon>
        <taxon>Pseudomonadati</taxon>
        <taxon>Pseudomonadota</taxon>
        <taxon>Gammaproteobacteria</taxon>
        <taxon>Alteromonadales</taxon>
        <taxon>Alteromonadaceae</taxon>
        <taxon>Planctobacterium</taxon>
    </lineage>
</organism>
<evidence type="ECO:0000256" key="1">
    <source>
        <dbReference type="ARBA" id="ARBA00004651"/>
    </source>
</evidence>
<keyword evidence="6 8" id="KW-0807">Transducer</keyword>
<evidence type="ECO:0000313" key="12">
    <source>
        <dbReference type="Proteomes" id="UP001333710"/>
    </source>
</evidence>
<dbReference type="AlphaFoldDB" id="A0AA48KUS1"/>
<dbReference type="RefSeq" id="WP_338292743.1">
    <property type="nucleotide sequence ID" value="NZ_AP027272.1"/>
</dbReference>
<feature type="transmembrane region" description="Helical" evidence="9">
    <location>
        <begin position="187"/>
        <end position="208"/>
    </location>
</feature>
<dbReference type="KEGG" id="pmaw:MACH26_22610"/>
<keyword evidence="4 9" id="KW-1133">Transmembrane helix</keyword>
<evidence type="ECO:0000256" key="7">
    <source>
        <dbReference type="ARBA" id="ARBA00029447"/>
    </source>
</evidence>
<evidence type="ECO:0000259" key="10">
    <source>
        <dbReference type="PROSITE" id="PS50111"/>
    </source>
</evidence>
<dbReference type="PANTHER" id="PTHR32089:SF119">
    <property type="entry name" value="METHYL-ACCEPTING CHEMOTAXIS PROTEIN CTPL"/>
    <property type="match status" value="1"/>
</dbReference>
<dbReference type="PROSITE" id="PS50111">
    <property type="entry name" value="CHEMOTAXIS_TRANSDUC_2"/>
    <property type="match status" value="1"/>
</dbReference>
<dbReference type="InterPro" id="IPR004089">
    <property type="entry name" value="MCPsignal_dom"/>
</dbReference>
<dbReference type="InterPro" id="IPR033480">
    <property type="entry name" value="sCache_2"/>
</dbReference>
<dbReference type="GO" id="GO:0007165">
    <property type="term" value="P:signal transduction"/>
    <property type="evidence" value="ECO:0007669"/>
    <property type="project" value="UniProtKB-KW"/>
</dbReference>
<dbReference type="PRINTS" id="PR00260">
    <property type="entry name" value="CHEMTRNSDUCR"/>
</dbReference>
<feature type="domain" description="Methyl-accepting transducer" evidence="10">
    <location>
        <begin position="271"/>
        <end position="507"/>
    </location>
</feature>
<comment type="subcellular location">
    <subcellularLocation>
        <location evidence="1">Cell membrane</location>
        <topology evidence="1">Multi-pass membrane protein</topology>
    </subcellularLocation>
</comment>
<keyword evidence="12" id="KW-1185">Reference proteome</keyword>
<reference evidence="11" key="1">
    <citation type="submission" date="2023-01" db="EMBL/GenBank/DDBJ databases">
        <title>Complete genome sequence of Planctobacterium marinum strain Dej080120_11.</title>
        <authorList>
            <person name="Ueki S."/>
            <person name="Maruyama F."/>
        </authorList>
    </citation>
    <scope>NUCLEOTIDE SEQUENCE</scope>
    <source>
        <strain evidence="11">Dej080120_11</strain>
    </source>
</reference>
<dbReference type="GO" id="GO:0005886">
    <property type="term" value="C:plasma membrane"/>
    <property type="evidence" value="ECO:0007669"/>
    <property type="project" value="UniProtKB-SubCell"/>
</dbReference>
<evidence type="ECO:0000256" key="8">
    <source>
        <dbReference type="PROSITE-ProRule" id="PRU00284"/>
    </source>
</evidence>
<name>A0AA48KUS1_9ALTE</name>
<dbReference type="FunFam" id="1.10.287.950:FF:000001">
    <property type="entry name" value="Methyl-accepting chemotaxis sensory transducer"/>
    <property type="match status" value="1"/>
</dbReference>
<keyword evidence="5 9" id="KW-0472">Membrane</keyword>
<dbReference type="SMART" id="SM01049">
    <property type="entry name" value="Cache_2"/>
    <property type="match status" value="1"/>
</dbReference>
<keyword evidence="2" id="KW-1003">Cell membrane</keyword>
<dbReference type="SUPFAM" id="SSF58104">
    <property type="entry name" value="Methyl-accepting chemotaxis protein (MCP) signaling domain"/>
    <property type="match status" value="1"/>
</dbReference>
<dbReference type="GO" id="GO:0006935">
    <property type="term" value="P:chemotaxis"/>
    <property type="evidence" value="ECO:0007669"/>
    <property type="project" value="InterPro"/>
</dbReference>
<accession>A0AA48KUS1</accession>
<dbReference type="Pfam" id="PF00015">
    <property type="entry name" value="MCPsignal"/>
    <property type="match status" value="1"/>
</dbReference>
<sequence>MFSNITLKSKVTLLVLVITASMSSIALLGLHALRIASEQDNLARIEQLIKSTYSTIAQLESLTRSGGISEQQGKLIAATILQENKYHDSEYVYVVDQDLNFIAAPHDPQLVDTSFNDFKDAQGNSIGQLVERVARLSNGQLVSYDWTSERNGEVVNLTSVVQQTPIWGWYVGTGISFKEVDARYWSIARWLVGLSVFIAISIALYLFYFGTRLQQDLGAEIKEVVRAVSRVSKGDLKTELSALNCRDDSIMGSISYMQNALTEVVKEISNVSHSLKQQVKDSELQSQELDKLTGDLNLETGNVAKTIADIATTAQTVNRDVALTSSAIQDAKNKGDEASQLTQESTVTINELEKQIEKAGESIHVLGNEVQNIEGVLHVIQGVAEQTNLLALNAAIEAARAGDQGRGFAVVADEVRQLAKRTSESTQEIHNMIERLQKVAKEAIDSVETSIKTSEHSVDCSNQVRVALQDMFNLIEQSATMSKNIAQASQRQLELAEAADQRIGQIDKMSQDTAQVSRSAHNKAELIRVSSGALETQMHKFAIQ</sequence>
<dbReference type="PANTHER" id="PTHR32089">
    <property type="entry name" value="METHYL-ACCEPTING CHEMOTAXIS PROTEIN MCPB"/>
    <property type="match status" value="1"/>
</dbReference>
<comment type="similarity">
    <text evidence="7">Belongs to the methyl-accepting chemotaxis (MCP) protein family.</text>
</comment>
<feature type="transmembrane region" description="Helical" evidence="9">
    <location>
        <begin position="12"/>
        <end position="33"/>
    </location>
</feature>
<evidence type="ECO:0000313" key="11">
    <source>
        <dbReference type="EMBL" id="BDX06740.1"/>
    </source>
</evidence>
<evidence type="ECO:0000256" key="9">
    <source>
        <dbReference type="SAM" id="Phobius"/>
    </source>
</evidence>
<dbReference type="SMART" id="SM00283">
    <property type="entry name" value="MA"/>
    <property type="match status" value="1"/>
</dbReference>